<dbReference type="InterPro" id="IPR035919">
    <property type="entry name" value="EAL_sf"/>
</dbReference>
<dbReference type="PANTHER" id="PTHR33121:SF70">
    <property type="entry name" value="SIGNALING PROTEIN YKOW"/>
    <property type="match status" value="1"/>
</dbReference>
<dbReference type="EMBL" id="CABL01000002">
    <property type="protein sequence ID" value="CBH74600.1"/>
    <property type="molecule type" value="Genomic_DNA"/>
</dbReference>
<gene>
    <name evidence="2" type="ORF">CARN1_1703</name>
</gene>
<dbReference type="PROSITE" id="PS50883">
    <property type="entry name" value="EAL"/>
    <property type="match status" value="1"/>
</dbReference>
<dbReference type="AlphaFoldDB" id="E6PDR5"/>
<dbReference type="Gene3D" id="3.20.20.450">
    <property type="entry name" value="EAL domain"/>
    <property type="match status" value="1"/>
</dbReference>
<evidence type="ECO:0000259" key="1">
    <source>
        <dbReference type="PROSITE" id="PS50883"/>
    </source>
</evidence>
<accession>E6PDR5</accession>
<dbReference type="GO" id="GO:0071111">
    <property type="term" value="F:cyclic-guanylate-specific phosphodiesterase activity"/>
    <property type="evidence" value="ECO:0007669"/>
    <property type="project" value="InterPro"/>
</dbReference>
<reference evidence="2" key="1">
    <citation type="submission" date="2009-10" db="EMBL/GenBank/DDBJ databases">
        <title>Diversity of trophic interactions inside an arsenic-rich microbial ecosystem.</title>
        <authorList>
            <person name="Bertin P.N."/>
            <person name="Heinrich-Salmeron A."/>
            <person name="Pelletier E."/>
            <person name="Goulhen-Chollet F."/>
            <person name="Arsene-Ploetze F."/>
            <person name="Gallien S."/>
            <person name="Calteau A."/>
            <person name="Vallenet D."/>
            <person name="Casiot C."/>
            <person name="Chane-Woon-Ming B."/>
            <person name="Giloteaux L."/>
            <person name="Barakat M."/>
            <person name="Bonnefoy V."/>
            <person name="Bruneel O."/>
            <person name="Chandler M."/>
            <person name="Cleiss J."/>
            <person name="Duran R."/>
            <person name="Elbaz-Poulichet F."/>
            <person name="Fonknechten N."/>
            <person name="Lauga B."/>
            <person name="Mornico D."/>
            <person name="Ortet P."/>
            <person name="Schaeffer C."/>
            <person name="Siguier P."/>
            <person name="Alexander Thil Smith A."/>
            <person name="Van Dorsselaer A."/>
            <person name="Weissenbach J."/>
            <person name="Medigue C."/>
            <person name="Le Paslier D."/>
        </authorList>
    </citation>
    <scope>NUCLEOTIDE SEQUENCE</scope>
</reference>
<organism evidence="2">
    <name type="scientific">mine drainage metagenome</name>
    <dbReference type="NCBI Taxonomy" id="410659"/>
    <lineage>
        <taxon>unclassified sequences</taxon>
        <taxon>metagenomes</taxon>
        <taxon>ecological metagenomes</taxon>
    </lineage>
</organism>
<dbReference type="InterPro" id="IPR050706">
    <property type="entry name" value="Cyclic-di-GMP_PDE-like"/>
</dbReference>
<feature type="domain" description="EAL" evidence="1">
    <location>
        <begin position="5"/>
        <end position="259"/>
    </location>
</feature>
<protein>
    <recommendedName>
        <fullName evidence="1">EAL domain-containing protein</fullName>
    </recommendedName>
</protein>
<dbReference type="CDD" id="cd01948">
    <property type="entry name" value="EAL"/>
    <property type="match status" value="1"/>
</dbReference>
<evidence type="ECO:0000313" key="2">
    <source>
        <dbReference type="EMBL" id="CBH74600.1"/>
    </source>
</evidence>
<dbReference type="PANTHER" id="PTHR33121">
    <property type="entry name" value="CYCLIC DI-GMP PHOSPHODIESTERASE PDEF"/>
    <property type="match status" value="1"/>
</dbReference>
<dbReference type="SUPFAM" id="SSF141868">
    <property type="entry name" value="EAL domain-like"/>
    <property type="match status" value="1"/>
</dbReference>
<name>E6PDR5_9ZZZZ</name>
<dbReference type="Pfam" id="PF00563">
    <property type="entry name" value="EAL"/>
    <property type="match status" value="1"/>
</dbReference>
<sequence>MHPRRYSTGQRLARALDFGEFCLHYQPVVDLRNDRIIGVEALCRWPQSGNVIGLPDAFIPQAEASGVIIALGEWVFRTATDQVHRWEEQYGIRLDLAVNLSSRQFLHLQLVAAIEDALRQASLAPERLEFEITESVAMHNAEDSIGIMRQLKHLGVSLALDDFGTGYSSLSYLKRFPIDKIKIDKSFVHDIPNDANDLAIVTAIIAMAHALGLQVQAEGVETKAQADFLRDCGCELAQGFLYGRALPASDFAEAFDPQLGIMRSLSA</sequence>
<dbReference type="InterPro" id="IPR001633">
    <property type="entry name" value="EAL_dom"/>
</dbReference>
<comment type="caution">
    <text evidence="2">The sequence shown here is derived from an EMBL/GenBank/DDBJ whole genome shotgun (WGS) entry which is preliminary data.</text>
</comment>
<dbReference type="SMART" id="SM00052">
    <property type="entry name" value="EAL"/>
    <property type="match status" value="1"/>
</dbReference>
<proteinExistence type="predicted"/>